<evidence type="ECO:0000313" key="2">
    <source>
        <dbReference type="EMBL" id="GJT17873.1"/>
    </source>
</evidence>
<proteinExistence type="predicted"/>
<dbReference type="Proteomes" id="UP001151760">
    <property type="component" value="Unassembled WGS sequence"/>
</dbReference>
<dbReference type="InterPro" id="IPR013103">
    <property type="entry name" value="RVT_2"/>
</dbReference>
<dbReference type="SUPFAM" id="SSF56672">
    <property type="entry name" value="DNA/RNA polymerases"/>
    <property type="match status" value="1"/>
</dbReference>
<dbReference type="InterPro" id="IPR043502">
    <property type="entry name" value="DNA/RNA_pol_sf"/>
</dbReference>
<reference evidence="2" key="1">
    <citation type="journal article" date="2022" name="Int. J. Mol. Sci.">
        <title>Draft Genome of Tanacetum Coccineum: Genomic Comparison of Closely Related Tanacetum-Family Plants.</title>
        <authorList>
            <person name="Yamashiro T."/>
            <person name="Shiraishi A."/>
            <person name="Nakayama K."/>
            <person name="Satake H."/>
        </authorList>
    </citation>
    <scope>NUCLEOTIDE SEQUENCE</scope>
</reference>
<reference evidence="2" key="2">
    <citation type="submission" date="2022-01" db="EMBL/GenBank/DDBJ databases">
        <authorList>
            <person name="Yamashiro T."/>
            <person name="Shiraishi A."/>
            <person name="Satake H."/>
            <person name="Nakayama K."/>
        </authorList>
    </citation>
    <scope>NUCLEOTIDE SEQUENCE</scope>
</reference>
<organism evidence="2 3">
    <name type="scientific">Tanacetum coccineum</name>
    <dbReference type="NCBI Taxonomy" id="301880"/>
    <lineage>
        <taxon>Eukaryota</taxon>
        <taxon>Viridiplantae</taxon>
        <taxon>Streptophyta</taxon>
        <taxon>Embryophyta</taxon>
        <taxon>Tracheophyta</taxon>
        <taxon>Spermatophyta</taxon>
        <taxon>Magnoliopsida</taxon>
        <taxon>eudicotyledons</taxon>
        <taxon>Gunneridae</taxon>
        <taxon>Pentapetalae</taxon>
        <taxon>asterids</taxon>
        <taxon>campanulids</taxon>
        <taxon>Asterales</taxon>
        <taxon>Asteraceae</taxon>
        <taxon>Asteroideae</taxon>
        <taxon>Anthemideae</taxon>
        <taxon>Anthemidinae</taxon>
        <taxon>Tanacetum</taxon>
    </lineage>
</organism>
<name>A0ABQ5BU96_9ASTR</name>
<gene>
    <name evidence="2" type="ORF">Tco_0876579</name>
</gene>
<feature type="domain" description="Reverse transcriptase Ty1/copia-type" evidence="1">
    <location>
        <begin position="6"/>
        <end position="113"/>
    </location>
</feature>
<protein>
    <submittedName>
        <fullName evidence="2">Ribonuclease H-like domain-containing protein</fullName>
    </submittedName>
</protein>
<evidence type="ECO:0000259" key="1">
    <source>
        <dbReference type="Pfam" id="PF07727"/>
    </source>
</evidence>
<accession>A0ABQ5BU96</accession>
<keyword evidence="3" id="KW-1185">Reference proteome</keyword>
<dbReference type="Pfam" id="PF07727">
    <property type="entry name" value="RVT_2"/>
    <property type="match status" value="1"/>
</dbReference>
<evidence type="ECO:0000313" key="3">
    <source>
        <dbReference type="Proteomes" id="UP001151760"/>
    </source>
</evidence>
<comment type="caution">
    <text evidence="2">The sequence shown here is derived from an EMBL/GenBank/DDBJ whole genome shotgun (WGS) entry which is preliminary data.</text>
</comment>
<dbReference type="EMBL" id="BQNB010013595">
    <property type="protein sequence ID" value="GJT17873.1"/>
    <property type="molecule type" value="Genomic_DNA"/>
</dbReference>
<sequence length="113" mass="13199">MITHFTRDLEEDVYMTIPQEFASKDNKNKVYKLVKSLYGLKQAPRKWNEKLVAVFKENGFVQSANDHSLFTKSKDNKIIALLVYVDDIVVTGNCLNEIDEFKSFLKFKFNIKD</sequence>